<comment type="caution">
    <text evidence="1">The sequence shown here is derived from an EMBL/GenBank/DDBJ whole genome shotgun (WGS) entry which is preliminary data.</text>
</comment>
<dbReference type="PATRIC" id="fig|1121865.3.peg.2154"/>
<dbReference type="Proteomes" id="UP000014113">
    <property type="component" value="Unassembled WGS sequence"/>
</dbReference>
<dbReference type="RefSeq" id="WP_016184306.1">
    <property type="nucleotide sequence ID" value="NZ_KB890292.1"/>
</dbReference>
<name>S0KCB2_9ENTE</name>
<reference evidence="1 2" key="1">
    <citation type="submission" date="2013-03" db="EMBL/GenBank/DDBJ databases">
        <title>The Genome Sequence of Enterococcus columbae ATCC_51263 (PacBio/Illumina hybrid assembly).</title>
        <authorList>
            <consortium name="The Broad Institute Genomics Platform"/>
            <consortium name="The Broad Institute Genome Sequencing Center for Infectious Disease"/>
            <person name="Earl A."/>
            <person name="Russ C."/>
            <person name="Gilmore M."/>
            <person name="Surin D."/>
            <person name="Walker B."/>
            <person name="Young S."/>
            <person name="Zeng Q."/>
            <person name="Gargeya S."/>
            <person name="Fitzgerald M."/>
            <person name="Haas B."/>
            <person name="Abouelleil A."/>
            <person name="Allen A.W."/>
            <person name="Alvarado L."/>
            <person name="Arachchi H.M."/>
            <person name="Berlin A.M."/>
            <person name="Chapman S.B."/>
            <person name="Gainer-Dewar J."/>
            <person name="Goldberg J."/>
            <person name="Griggs A."/>
            <person name="Gujja S."/>
            <person name="Hansen M."/>
            <person name="Howarth C."/>
            <person name="Imamovic A."/>
            <person name="Ireland A."/>
            <person name="Larimer J."/>
            <person name="McCowan C."/>
            <person name="Murphy C."/>
            <person name="Pearson M."/>
            <person name="Poon T.W."/>
            <person name="Priest M."/>
            <person name="Roberts A."/>
            <person name="Saif S."/>
            <person name="Shea T."/>
            <person name="Sisk P."/>
            <person name="Sykes S."/>
            <person name="Wortman J."/>
            <person name="Nusbaum C."/>
            <person name="Birren B."/>
        </authorList>
    </citation>
    <scope>NUCLEOTIDE SEQUENCE [LARGE SCALE GENOMIC DNA]</scope>
    <source>
        <strain evidence="1 2">ATCC 51263</strain>
    </source>
</reference>
<dbReference type="EMBL" id="ASWJ01000001">
    <property type="protein sequence ID" value="EOW87779.1"/>
    <property type="molecule type" value="Genomic_DNA"/>
</dbReference>
<protein>
    <submittedName>
        <fullName evidence="1">Uncharacterized protein</fullName>
    </submittedName>
</protein>
<proteinExistence type="predicted"/>
<accession>S0KCB2</accession>
<evidence type="ECO:0000313" key="1">
    <source>
        <dbReference type="EMBL" id="EOW87779.1"/>
    </source>
</evidence>
<organism evidence="1 2">
    <name type="scientific">Enterococcus columbae DSM 7374 = ATCC 51263</name>
    <dbReference type="NCBI Taxonomy" id="1121865"/>
    <lineage>
        <taxon>Bacteria</taxon>
        <taxon>Bacillati</taxon>
        <taxon>Bacillota</taxon>
        <taxon>Bacilli</taxon>
        <taxon>Lactobacillales</taxon>
        <taxon>Enterococcaceae</taxon>
        <taxon>Enterococcus</taxon>
    </lineage>
</organism>
<keyword evidence="2" id="KW-1185">Reference proteome</keyword>
<evidence type="ECO:0000313" key="2">
    <source>
        <dbReference type="Proteomes" id="UP000014113"/>
    </source>
</evidence>
<dbReference type="AlphaFoldDB" id="S0KCB2"/>
<sequence length="57" mass="7019">MKKFSDPRWNNTTIPEVVGTREVTEEEKEREKAFNEQFKKWLKDRYSKQQAKKKQED</sequence>
<gene>
    <name evidence="1" type="ORF">I568_00065</name>
</gene>